<proteinExistence type="predicted"/>
<keyword evidence="2" id="KW-0315">Glutamine amidotransferase</keyword>
<accession>A0A5C8ZAU4</accession>
<dbReference type="InterPro" id="IPR017926">
    <property type="entry name" value="GATASE"/>
</dbReference>
<name>A0A5C8ZAU4_9GAMM</name>
<gene>
    <name evidence="2" type="ORF">FME95_10235</name>
</gene>
<protein>
    <submittedName>
        <fullName evidence="2">Type 1 glutamine amidotransferase</fullName>
    </submittedName>
</protein>
<dbReference type="AlphaFoldDB" id="A0A5C8ZAU4"/>
<comment type="caution">
    <text evidence="2">The sequence shown here is derived from an EMBL/GenBank/DDBJ whole genome shotgun (WGS) entry which is preliminary data.</text>
</comment>
<organism evidence="2 3">
    <name type="scientific">Reinekea thalattae</name>
    <dbReference type="NCBI Taxonomy" id="2593301"/>
    <lineage>
        <taxon>Bacteria</taxon>
        <taxon>Pseudomonadati</taxon>
        <taxon>Pseudomonadota</taxon>
        <taxon>Gammaproteobacteria</taxon>
        <taxon>Oceanospirillales</taxon>
        <taxon>Saccharospirillaceae</taxon>
        <taxon>Reinekea</taxon>
    </lineage>
</organism>
<dbReference type="CDD" id="cd01741">
    <property type="entry name" value="GATase1_1"/>
    <property type="match status" value="1"/>
</dbReference>
<dbReference type="Pfam" id="PF00117">
    <property type="entry name" value="GATase"/>
    <property type="match status" value="1"/>
</dbReference>
<dbReference type="PANTHER" id="PTHR42695:SF5">
    <property type="entry name" value="GLUTAMINE AMIDOTRANSFERASE YLR126C-RELATED"/>
    <property type="match status" value="1"/>
</dbReference>
<dbReference type="SUPFAM" id="SSF52317">
    <property type="entry name" value="Class I glutamine amidotransferase-like"/>
    <property type="match status" value="1"/>
</dbReference>
<evidence type="ECO:0000313" key="3">
    <source>
        <dbReference type="Proteomes" id="UP000321764"/>
    </source>
</evidence>
<sequence>MKVGIIVCGFVDPKLASHHGQYADMIQATLSPHGDFSFQLYDALAQQLPNPIDDCDGYILTGSVHDAHSDEDWVLNLIDWLQKCDAKRTKLVGICFGHQIIMRALGGTVERSNKGWGIGLSNNEVIQKPDWMTPDKNNIHILVSHQDQVTELPAEVETLATSDFCPAYMLAKDEHIITIQGHPEFSVKFIEDVIQMRNELGVFDDALYEQGIESLRNNAADSDTVMRWIARFLTH</sequence>
<dbReference type="Gene3D" id="3.40.50.880">
    <property type="match status" value="1"/>
</dbReference>
<keyword evidence="2" id="KW-0808">Transferase</keyword>
<dbReference type="PROSITE" id="PS51273">
    <property type="entry name" value="GATASE_TYPE_1"/>
    <property type="match status" value="1"/>
</dbReference>
<dbReference type="RefSeq" id="WP_147714286.1">
    <property type="nucleotide sequence ID" value="NZ_VKAD01000001.1"/>
</dbReference>
<evidence type="ECO:0000259" key="1">
    <source>
        <dbReference type="Pfam" id="PF00117"/>
    </source>
</evidence>
<dbReference type="OrthoDB" id="9813383at2"/>
<dbReference type="InterPro" id="IPR029062">
    <property type="entry name" value="Class_I_gatase-like"/>
</dbReference>
<feature type="domain" description="Glutamine amidotransferase" evidence="1">
    <location>
        <begin position="51"/>
        <end position="187"/>
    </location>
</feature>
<keyword evidence="3" id="KW-1185">Reference proteome</keyword>
<dbReference type="GO" id="GO:0016740">
    <property type="term" value="F:transferase activity"/>
    <property type="evidence" value="ECO:0007669"/>
    <property type="project" value="UniProtKB-KW"/>
</dbReference>
<dbReference type="InterPro" id="IPR044992">
    <property type="entry name" value="ChyE-like"/>
</dbReference>
<evidence type="ECO:0000313" key="2">
    <source>
        <dbReference type="EMBL" id="TXR54887.1"/>
    </source>
</evidence>
<reference evidence="2 3" key="1">
    <citation type="submission" date="2019-07" db="EMBL/GenBank/DDBJ databases">
        <title>Reinekea sp. strain SSH23 genome sequencing and assembly.</title>
        <authorList>
            <person name="Kim I."/>
        </authorList>
    </citation>
    <scope>NUCLEOTIDE SEQUENCE [LARGE SCALE GENOMIC DNA]</scope>
    <source>
        <strain evidence="2 3">SSH23</strain>
    </source>
</reference>
<dbReference type="GO" id="GO:0005829">
    <property type="term" value="C:cytosol"/>
    <property type="evidence" value="ECO:0007669"/>
    <property type="project" value="TreeGrafter"/>
</dbReference>
<dbReference type="PANTHER" id="PTHR42695">
    <property type="entry name" value="GLUTAMINE AMIDOTRANSFERASE YLR126C-RELATED"/>
    <property type="match status" value="1"/>
</dbReference>
<dbReference type="EMBL" id="VKAD01000001">
    <property type="protein sequence ID" value="TXR54887.1"/>
    <property type="molecule type" value="Genomic_DNA"/>
</dbReference>
<dbReference type="Proteomes" id="UP000321764">
    <property type="component" value="Unassembled WGS sequence"/>
</dbReference>